<feature type="compositionally biased region" description="Low complexity" evidence="1">
    <location>
        <begin position="793"/>
        <end position="837"/>
    </location>
</feature>
<feature type="compositionally biased region" description="Polar residues" evidence="1">
    <location>
        <begin position="885"/>
        <end position="896"/>
    </location>
</feature>
<dbReference type="Proteomes" id="UP000029964">
    <property type="component" value="Unassembled WGS sequence"/>
</dbReference>
<dbReference type="EMBL" id="JPKY01000025">
    <property type="protein sequence ID" value="KFH45953.1"/>
    <property type="molecule type" value="Genomic_DNA"/>
</dbReference>
<feature type="compositionally biased region" description="Low complexity" evidence="1">
    <location>
        <begin position="958"/>
        <end position="974"/>
    </location>
</feature>
<comment type="caution">
    <text evidence="3">The sequence shown here is derived from an EMBL/GenBank/DDBJ whole genome shotgun (WGS) entry which is preliminary data.</text>
</comment>
<feature type="compositionally biased region" description="Low complexity" evidence="1">
    <location>
        <begin position="731"/>
        <end position="758"/>
    </location>
</feature>
<evidence type="ECO:0000256" key="1">
    <source>
        <dbReference type="SAM" id="MobiDB-lite"/>
    </source>
</evidence>
<dbReference type="PANTHER" id="PTHR12984:SF6">
    <property type="entry name" value="SCY1-LIKE PROTEIN 2"/>
    <property type="match status" value="1"/>
</dbReference>
<feature type="region of interest" description="Disordered" evidence="1">
    <location>
        <begin position="694"/>
        <end position="837"/>
    </location>
</feature>
<feature type="compositionally biased region" description="Polar residues" evidence="1">
    <location>
        <begin position="930"/>
        <end position="944"/>
    </location>
</feature>
<feature type="compositionally biased region" description="Low complexity" evidence="1">
    <location>
        <begin position="766"/>
        <end position="778"/>
    </location>
</feature>
<accession>A0A086T9C1</accession>
<dbReference type="InterPro" id="IPR000719">
    <property type="entry name" value="Prot_kinase_dom"/>
</dbReference>
<dbReference type="InterPro" id="IPR011009">
    <property type="entry name" value="Kinase-like_dom_sf"/>
</dbReference>
<feature type="region of interest" description="Disordered" evidence="1">
    <location>
        <begin position="863"/>
        <end position="986"/>
    </location>
</feature>
<dbReference type="OrthoDB" id="79687at2759"/>
<organism evidence="3 4">
    <name type="scientific">Hapsidospora chrysogenum (strain ATCC 11550 / CBS 779.69 / DSM 880 / IAM 14645 / JCM 23072 / IMI 49137)</name>
    <name type="common">Acremonium chrysogenum</name>
    <dbReference type="NCBI Taxonomy" id="857340"/>
    <lineage>
        <taxon>Eukaryota</taxon>
        <taxon>Fungi</taxon>
        <taxon>Dikarya</taxon>
        <taxon>Ascomycota</taxon>
        <taxon>Pezizomycotina</taxon>
        <taxon>Sordariomycetes</taxon>
        <taxon>Hypocreomycetidae</taxon>
        <taxon>Hypocreales</taxon>
        <taxon>Bionectriaceae</taxon>
        <taxon>Hapsidospora</taxon>
    </lineage>
</organism>
<gene>
    <name evidence="3" type="ORF">ACRE_032470</name>
</gene>
<dbReference type="PROSITE" id="PS50011">
    <property type="entry name" value="PROTEIN_KINASE_DOM"/>
    <property type="match status" value="1"/>
</dbReference>
<feature type="compositionally biased region" description="Low complexity" evidence="1">
    <location>
        <begin position="871"/>
        <end position="884"/>
    </location>
</feature>
<feature type="region of interest" description="Disordered" evidence="1">
    <location>
        <begin position="125"/>
        <end position="152"/>
    </location>
</feature>
<evidence type="ECO:0000259" key="2">
    <source>
        <dbReference type="PROSITE" id="PS50011"/>
    </source>
</evidence>
<dbReference type="CDD" id="cd14011">
    <property type="entry name" value="PK_SCY1_like"/>
    <property type="match status" value="1"/>
</dbReference>
<dbReference type="InterPro" id="IPR011989">
    <property type="entry name" value="ARM-like"/>
</dbReference>
<dbReference type="AlphaFoldDB" id="A0A086T9C1"/>
<keyword evidence="3" id="KW-0808">Transferase</keyword>
<keyword evidence="3" id="KW-0418">Kinase</keyword>
<dbReference type="Gene3D" id="3.30.200.20">
    <property type="entry name" value="Phosphorylase Kinase, domain 1"/>
    <property type="match status" value="1"/>
</dbReference>
<dbReference type="SUPFAM" id="SSF56112">
    <property type="entry name" value="Protein kinase-like (PK-like)"/>
    <property type="match status" value="1"/>
</dbReference>
<name>A0A086T9C1_HAPC1</name>
<protein>
    <submittedName>
        <fullName evidence="3">Protein kinase-like protein-like protein</fullName>
    </submittedName>
</protein>
<dbReference type="Pfam" id="PF00069">
    <property type="entry name" value="Pkinase"/>
    <property type="match status" value="1"/>
</dbReference>
<dbReference type="SMART" id="SM00220">
    <property type="entry name" value="S_TKc"/>
    <property type="match status" value="1"/>
</dbReference>
<dbReference type="Gene3D" id="1.25.10.10">
    <property type="entry name" value="Leucine-rich Repeat Variant"/>
    <property type="match status" value="1"/>
</dbReference>
<sequence length="986" mass="106445">MFSSAFKSISSTNITANYSISPNVTSTAGPWKIYDAKKKSTGKAYSVFVFDKKSLDSHGSSLGRSGGASFKRTVEELVERLKKEASSLAKLRHPSILELVEPVEETRSGGLQFVTEAVTASLASALQEKDDQERSGGPGGRGSRFVTEDADGTRRRRELEIDELEIQKGLLQISKALEFLHENAGLLHGNLTPDSVLINAKSDWKISGLAFCSPIEGSTKPTSIHGVNLYEVLNPDPRLPKFVQLNLDYTSPDFVMDNNMTAAADMFSLGLLCVALYNSPHRSPLETHGSLSAYKKLFASSSTIPSASNKFLSSRPLPRDLSNHVLPRLITRRPAQRLTAKEFQESEYFDNVLVSTIRFLDAFPAKTPNEKNQFLRGLARVLPSFPKSVIEKKLLPALLEELKDRDLLSLILGNVFKILELLPSSRRAFCDKVRPVLKDIFVVNAKQGQQEKDPARDAGLMVFLENLSVCADNCSGKEFKDDIFPVLLAAIECPTHSIIDAAMRSLPVVLPVLDFSTIKNELFPVLAAVFTRTNSLAIKVRGLQSFVILCGGSTDAAADDGLNGLVAQPKKTSSSSALDKYTMQEKIVPLIKGIKTKEPAVMMAALNVLRIVGQAADAEFVAMDILPILWSMSLGPLLELKQFQTFMELIKLLSRKVEDEQTRKLQELSGSNGSTSAQNTDFLSFGGVTGTAFDQSNGASEDDFESLVKGRTSTSAKPANGSFASWDDTTPKASSISSAPRSSTSTPQAPAFSWSTPPAATPTSPPSQAAAVRSQQSSFRTVTPDLNRFESLTPSSTQFSQPMQPTQPTQPSSSFSQPVRQQQQPAPSPSSTSASSINWSSAAAAPAASNPWASSSTVPNYTSNTQLNLPNMTTSMSNLSMNTSRPSMPASNSRGSSFSLPPPPGATPSSSGSAFGIQPPPQQQQQQQQSSWASMGQQTSSPMGMNTMLGGTGSGGMQQQKLAQPQQQQQQQQQSKSGLDKYQSLI</sequence>
<dbReference type="InterPro" id="IPR016024">
    <property type="entry name" value="ARM-type_fold"/>
</dbReference>
<evidence type="ECO:0000313" key="4">
    <source>
        <dbReference type="Proteomes" id="UP000029964"/>
    </source>
</evidence>
<keyword evidence="4" id="KW-1185">Reference proteome</keyword>
<dbReference type="PANTHER" id="PTHR12984">
    <property type="entry name" value="SCY1-RELATED S/T PROTEIN KINASE-LIKE"/>
    <property type="match status" value="1"/>
</dbReference>
<dbReference type="STRING" id="857340.A0A086T9C1"/>
<feature type="domain" description="Protein kinase" evidence="2">
    <location>
        <begin position="1"/>
        <end position="349"/>
    </location>
</feature>
<dbReference type="GO" id="GO:0005524">
    <property type="term" value="F:ATP binding"/>
    <property type="evidence" value="ECO:0007669"/>
    <property type="project" value="InterPro"/>
</dbReference>
<reference evidence="4" key="1">
    <citation type="journal article" date="2014" name="Genome Announc.">
        <title>Genome sequence and annotation of Acremonium chrysogenum, producer of the beta-lactam antibiotic cephalosporin C.</title>
        <authorList>
            <person name="Terfehr D."/>
            <person name="Dahlmann T.A."/>
            <person name="Specht T."/>
            <person name="Zadra I."/>
            <person name="Kuernsteiner H."/>
            <person name="Kueck U."/>
        </authorList>
    </citation>
    <scope>NUCLEOTIDE SEQUENCE [LARGE SCALE GENOMIC DNA]</scope>
    <source>
        <strain evidence="4">ATCC 11550 / CBS 779.69 / DSM 880 / IAM 14645 / JCM 23072 / IMI 49137</strain>
    </source>
</reference>
<dbReference type="HOGENOM" id="CLU_008724_1_0_1"/>
<dbReference type="Gene3D" id="1.10.510.10">
    <property type="entry name" value="Transferase(Phosphotransferase) domain 1"/>
    <property type="match status" value="1"/>
</dbReference>
<dbReference type="GO" id="GO:0004672">
    <property type="term" value="F:protein kinase activity"/>
    <property type="evidence" value="ECO:0007669"/>
    <property type="project" value="InterPro"/>
</dbReference>
<evidence type="ECO:0000313" key="3">
    <source>
        <dbReference type="EMBL" id="KFH45953.1"/>
    </source>
</evidence>
<feature type="compositionally biased region" description="Low complexity" evidence="1">
    <location>
        <begin position="907"/>
        <end position="916"/>
    </location>
</feature>
<proteinExistence type="predicted"/>
<dbReference type="InterPro" id="IPR051177">
    <property type="entry name" value="CIK-Related_Protein"/>
</dbReference>
<dbReference type="SUPFAM" id="SSF48371">
    <property type="entry name" value="ARM repeat"/>
    <property type="match status" value="1"/>
</dbReference>